<dbReference type="EMBL" id="MIGC01005271">
    <property type="protein sequence ID" value="PHJ17103.1"/>
    <property type="molecule type" value="Genomic_DNA"/>
</dbReference>
<reference evidence="8 9" key="1">
    <citation type="journal article" date="2017" name="Int. J. Parasitol.">
        <title>The genome of the protozoan parasite Cystoisospora suis and a reverse vaccinology approach to identify vaccine candidates.</title>
        <authorList>
            <person name="Palmieri N."/>
            <person name="Shrestha A."/>
            <person name="Ruttkowski B."/>
            <person name="Beck T."/>
            <person name="Vogl C."/>
            <person name="Tomley F."/>
            <person name="Blake D.P."/>
            <person name="Joachim A."/>
        </authorList>
    </citation>
    <scope>NUCLEOTIDE SEQUENCE [LARGE SCALE GENOMIC DNA]</scope>
    <source>
        <strain evidence="8 9">Wien I</strain>
    </source>
</reference>
<dbReference type="PROSITE" id="PS50006">
    <property type="entry name" value="FHA_DOMAIN"/>
    <property type="match status" value="1"/>
</dbReference>
<dbReference type="Pfam" id="PF03798">
    <property type="entry name" value="TRAM_LAG1_CLN8"/>
    <property type="match status" value="1"/>
</dbReference>
<dbReference type="AlphaFoldDB" id="A0A2C6KL34"/>
<dbReference type="InterPro" id="IPR006634">
    <property type="entry name" value="TLC-dom"/>
</dbReference>
<keyword evidence="9" id="KW-1185">Reference proteome</keyword>
<name>A0A2C6KL34_9APIC</name>
<comment type="subcellular location">
    <subcellularLocation>
        <location evidence="1">Membrane</location>
        <topology evidence="1">Multi-pass membrane protein</topology>
    </subcellularLocation>
</comment>
<feature type="compositionally biased region" description="Basic and acidic residues" evidence="5">
    <location>
        <begin position="262"/>
        <end position="283"/>
    </location>
</feature>
<keyword evidence="3 6" id="KW-1133">Transmembrane helix</keyword>
<organism evidence="8 9">
    <name type="scientific">Cystoisospora suis</name>
    <dbReference type="NCBI Taxonomy" id="483139"/>
    <lineage>
        <taxon>Eukaryota</taxon>
        <taxon>Sar</taxon>
        <taxon>Alveolata</taxon>
        <taxon>Apicomplexa</taxon>
        <taxon>Conoidasida</taxon>
        <taxon>Coccidia</taxon>
        <taxon>Eucoccidiorida</taxon>
        <taxon>Eimeriorina</taxon>
        <taxon>Sarcocystidae</taxon>
        <taxon>Cystoisospora</taxon>
    </lineage>
</organism>
<evidence type="ECO:0000256" key="4">
    <source>
        <dbReference type="ARBA" id="ARBA00023136"/>
    </source>
</evidence>
<evidence type="ECO:0000259" key="7">
    <source>
        <dbReference type="PROSITE" id="PS50006"/>
    </source>
</evidence>
<feature type="compositionally biased region" description="Basic and acidic residues" evidence="5">
    <location>
        <begin position="462"/>
        <end position="476"/>
    </location>
</feature>
<dbReference type="GeneID" id="94432407"/>
<feature type="transmembrane region" description="Helical" evidence="6">
    <location>
        <begin position="403"/>
        <end position="424"/>
    </location>
</feature>
<keyword evidence="4 6" id="KW-0472">Membrane</keyword>
<evidence type="ECO:0000256" key="3">
    <source>
        <dbReference type="ARBA" id="ARBA00022989"/>
    </source>
</evidence>
<dbReference type="OrthoDB" id="333378at2759"/>
<dbReference type="Proteomes" id="UP000221165">
    <property type="component" value="Unassembled WGS sequence"/>
</dbReference>
<dbReference type="VEuPathDB" id="ToxoDB:CSUI_009077"/>
<dbReference type="InterPro" id="IPR000253">
    <property type="entry name" value="FHA_dom"/>
</dbReference>
<gene>
    <name evidence="8" type="ORF">CSUI_009077</name>
</gene>
<dbReference type="PANTHER" id="PTHR31898:SF1">
    <property type="entry name" value="TLC DOMAIN-CONTAINING PROTEIN 5"/>
    <property type="match status" value="1"/>
</dbReference>
<dbReference type="GO" id="GO:0016020">
    <property type="term" value="C:membrane"/>
    <property type="evidence" value="ECO:0007669"/>
    <property type="project" value="UniProtKB-SubCell"/>
</dbReference>
<sequence length="490" mass="52226">MEPGITFSFEGPPAGRAPRTADSVPASGSCSPQSSCGGVSSLPHGLPLSRSSVLPSMSYDMLSSPLVYLSCISSFFLAHALLACLLRLSRDCSPLLCRSVFPKHGVNRLISSLHASIAVNWALAVLLEDHSGSGTATNNQPSLPQRTSPLGPHSTGGSVCLFHFGRPVTNHERPLLLFSFSYFLYDTLYELISWDIPSVLHHVTTVIGLLSVLLQDCAGTDLVAALLVAEISTPALHLRYFLVQYTKRREALTGKIQSQSEADGRSKDAGTRSDQEGQPRQEGKGNATALKATGEEDGTPQDSAFSTAASSPVSQSLPPFSLPTTGYQKAHSVKNVDGVRLKGDSQADISSETAAAARALSQYDFRGPLDVVEKAFFVVFLFGRGVAAPCLVYACAACRSTPVLVRIGSVGILLVSFFWMILLFNGLMKRLGAAGKGSTKSVRATQRGKTQYSVCSPEQPADVDRKGCHREGDNATHRVASAGEKTHRSD</sequence>
<comment type="caution">
    <text evidence="8">The sequence shown here is derived from an EMBL/GenBank/DDBJ whole genome shotgun (WGS) entry which is preliminary data.</text>
</comment>
<evidence type="ECO:0000256" key="1">
    <source>
        <dbReference type="ARBA" id="ARBA00004141"/>
    </source>
</evidence>
<feature type="region of interest" description="Disordered" evidence="5">
    <location>
        <begin position="254"/>
        <end position="316"/>
    </location>
</feature>
<feature type="region of interest" description="Disordered" evidence="5">
    <location>
        <begin position="450"/>
        <end position="490"/>
    </location>
</feature>
<accession>A0A2C6KL34</accession>
<feature type="domain" description="FHA" evidence="7">
    <location>
        <begin position="86"/>
        <end position="142"/>
    </location>
</feature>
<dbReference type="RefSeq" id="XP_067918828.1">
    <property type="nucleotide sequence ID" value="XM_068069196.1"/>
</dbReference>
<evidence type="ECO:0000313" key="8">
    <source>
        <dbReference type="EMBL" id="PHJ17103.1"/>
    </source>
</evidence>
<dbReference type="PANTHER" id="PTHR31898">
    <property type="entry name" value="TRANSMEMBRANE PROTEIN 136"/>
    <property type="match status" value="1"/>
</dbReference>
<feature type="transmembrane region" description="Helical" evidence="6">
    <location>
        <begin position="375"/>
        <end position="396"/>
    </location>
</feature>
<feature type="compositionally biased region" description="Polar residues" evidence="5">
    <location>
        <begin position="300"/>
        <end position="316"/>
    </location>
</feature>
<protein>
    <submittedName>
        <fullName evidence="8">Lag1 and cln8 lipid-sensing domain protein</fullName>
    </submittedName>
</protein>
<keyword evidence="2 6" id="KW-0812">Transmembrane</keyword>
<proteinExistence type="predicted"/>
<evidence type="ECO:0000256" key="2">
    <source>
        <dbReference type="ARBA" id="ARBA00022692"/>
    </source>
</evidence>
<evidence type="ECO:0000256" key="6">
    <source>
        <dbReference type="SAM" id="Phobius"/>
    </source>
</evidence>
<evidence type="ECO:0000256" key="5">
    <source>
        <dbReference type="SAM" id="MobiDB-lite"/>
    </source>
</evidence>
<evidence type="ECO:0000313" key="9">
    <source>
        <dbReference type="Proteomes" id="UP000221165"/>
    </source>
</evidence>
<dbReference type="InterPro" id="IPR042512">
    <property type="entry name" value="TLCD5"/>
</dbReference>